<name>A0ABP4XTH0_9ACTN</name>
<reference evidence="2" key="1">
    <citation type="journal article" date="2019" name="Int. J. Syst. Evol. Microbiol.">
        <title>The Global Catalogue of Microorganisms (GCM) 10K type strain sequencing project: providing services to taxonomists for standard genome sequencing and annotation.</title>
        <authorList>
            <consortium name="The Broad Institute Genomics Platform"/>
            <consortium name="The Broad Institute Genome Sequencing Center for Infectious Disease"/>
            <person name="Wu L."/>
            <person name="Ma J."/>
        </authorList>
    </citation>
    <scope>NUCLEOTIDE SEQUENCE [LARGE SCALE GENOMIC DNA]</scope>
    <source>
        <strain evidence="2">JCM 13250</strain>
    </source>
</reference>
<organism evidence="1 2">
    <name type="scientific">Luedemannella flava</name>
    <dbReference type="NCBI Taxonomy" id="349316"/>
    <lineage>
        <taxon>Bacteria</taxon>
        <taxon>Bacillati</taxon>
        <taxon>Actinomycetota</taxon>
        <taxon>Actinomycetes</taxon>
        <taxon>Micromonosporales</taxon>
        <taxon>Micromonosporaceae</taxon>
        <taxon>Luedemannella</taxon>
    </lineage>
</organism>
<sequence>MTERDVCPASAACLTVADKGKADCGDHEWYNHDDVVEHCYHCAVGSRPRVRPR</sequence>
<dbReference type="EMBL" id="BAAALT010000029">
    <property type="protein sequence ID" value="GAA1791701.1"/>
    <property type="molecule type" value="Genomic_DNA"/>
</dbReference>
<protein>
    <submittedName>
        <fullName evidence="1">Uncharacterized protein</fullName>
    </submittedName>
</protein>
<evidence type="ECO:0000313" key="2">
    <source>
        <dbReference type="Proteomes" id="UP001500218"/>
    </source>
</evidence>
<proteinExistence type="predicted"/>
<keyword evidence="2" id="KW-1185">Reference proteome</keyword>
<dbReference type="Proteomes" id="UP001500218">
    <property type="component" value="Unassembled WGS sequence"/>
</dbReference>
<gene>
    <name evidence="1" type="ORF">GCM10009682_12090</name>
</gene>
<accession>A0ABP4XTH0</accession>
<comment type="caution">
    <text evidence="1">The sequence shown here is derived from an EMBL/GenBank/DDBJ whole genome shotgun (WGS) entry which is preliminary data.</text>
</comment>
<evidence type="ECO:0000313" key="1">
    <source>
        <dbReference type="EMBL" id="GAA1791701.1"/>
    </source>
</evidence>